<comment type="caution">
    <text evidence="1">The sequence shown here is derived from an EMBL/GenBank/DDBJ whole genome shotgun (WGS) entry which is preliminary data.</text>
</comment>
<protein>
    <submittedName>
        <fullName evidence="1">Uncharacterized protein</fullName>
    </submittedName>
</protein>
<gene>
    <name evidence="1" type="ORF">R1sor_013254</name>
</gene>
<organism evidence="1 2">
    <name type="scientific">Riccia sorocarpa</name>
    <dbReference type="NCBI Taxonomy" id="122646"/>
    <lineage>
        <taxon>Eukaryota</taxon>
        <taxon>Viridiplantae</taxon>
        <taxon>Streptophyta</taxon>
        <taxon>Embryophyta</taxon>
        <taxon>Marchantiophyta</taxon>
        <taxon>Marchantiopsida</taxon>
        <taxon>Marchantiidae</taxon>
        <taxon>Marchantiales</taxon>
        <taxon>Ricciaceae</taxon>
        <taxon>Riccia</taxon>
    </lineage>
</organism>
<dbReference type="EMBL" id="JBJQOH010000004">
    <property type="protein sequence ID" value="KAL3686945.1"/>
    <property type="molecule type" value="Genomic_DNA"/>
</dbReference>
<dbReference type="Proteomes" id="UP001633002">
    <property type="component" value="Unassembled WGS sequence"/>
</dbReference>
<accession>A0ABD3H9K9</accession>
<keyword evidence="2" id="KW-1185">Reference proteome</keyword>
<sequence length="91" mass="10376">MTRPPRPKYPSDAKNYHDLKRLGFAHTVRLPEELLDIYVNLKRTLKEAAIAAVVQAAEPLVVPDFHHPAAEEHRANAYMGVMEDPVSRQYL</sequence>
<evidence type="ECO:0000313" key="1">
    <source>
        <dbReference type="EMBL" id="KAL3686945.1"/>
    </source>
</evidence>
<evidence type="ECO:0000313" key="2">
    <source>
        <dbReference type="Proteomes" id="UP001633002"/>
    </source>
</evidence>
<dbReference type="AlphaFoldDB" id="A0ABD3H9K9"/>
<proteinExistence type="predicted"/>
<reference evidence="1 2" key="1">
    <citation type="submission" date="2024-09" db="EMBL/GenBank/DDBJ databases">
        <title>Chromosome-scale assembly of Riccia sorocarpa.</title>
        <authorList>
            <person name="Paukszto L."/>
        </authorList>
    </citation>
    <scope>NUCLEOTIDE SEQUENCE [LARGE SCALE GENOMIC DNA]</scope>
    <source>
        <strain evidence="1">LP-2024</strain>
        <tissue evidence="1">Aerial parts of the thallus</tissue>
    </source>
</reference>
<name>A0ABD3H9K9_9MARC</name>